<dbReference type="InterPro" id="IPR016195">
    <property type="entry name" value="Pol/histidinol_Pase-like"/>
</dbReference>
<evidence type="ECO:0008006" key="3">
    <source>
        <dbReference type="Google" id="ProtNLM"/>
    </source>
</evidence>
<protein>
    <recommendedName>
        <fullName evidence="3">Cytosolic protein</fullName>
    </recommendedName>
</protein>
<dbReference type="RefSeq" id="WP_113166297.1">
    <property type="nucleotide sequence ID" value="NZ_JACHBU010000011.1"/>
</dbReference>
<dbReference type="Proteomes" id="UP000585437">
    <property type="component" value="Unassembled WGS sequence"/>
</dbReference>
<dbReference type="Pfam" id="PF19799">
    <property type="entry name" value="DUF6282"/>
    <property type="match status" value="1"/>
</dbReference>
<evidence type="ECO:0000313" key="2">
    <source>
        <dbReference type="Proteomes" id="UP000585437"/>
    </source>
</evidence>
<dbReference type="SUPFAM" id="SSF51556">
    <property type="entry name" value="Metallo-dependent hydrolases"/>
    <property type="match status" value="1"/>
</dbReference>
<sequence length="323" mass="34614">MNIEPFLPRHDGAFELEQPARAGEVADLLKGAVDLHCHSGPAAMPRILDHREAMREAAEAGFRALLFKDHYYVGMPHAILLQSLYPEDRIELFSGIALNNATGGINPHAVDHAVALGAAIVWMPTLSAANHLADAGKQTKTFPKTTRRMLPVEPLSVLDANGALTDKTKQVLDIIAEADIILSGGHLSAGELHVLFEEAGARGVKKMLVNHPTYVIGCTDEDIRQLVGLGAHMEHSIGMFVGGKSLKFTPQDLAHLIEVAGIDRTILSSDLGLIGSPRPVAGFRAVVQTLLDLDFPAAEIRKLIGGNAASLLDLQHIGEGAFR</sequence>
<dbReference type="InterPro" id="IPR032466">
    <property type="entry name" value="Metal_Hydrolase"/>
</dbReference>
<dbReference type="EMBL" id="JACHBU010000011">
    <property type="protein sequence ID" value="MBB6510851.1"/>
    <property type="molecule type" value="Genomic_DNA"/>
</dbReference>
<gene>
    <name evidence="1" type="ORF">F4695_004243</name>
</gene>
<dbReference type="Gene3D" id="3.20.20.140">
    <property type="entry name" value="Metal-dependent hydrolases"/>
    <property type="match status" value="1"/>
</dbReference>
<keyword evidence="2" id="KW-1185">Reference proteome</keyword>
<proteinExistence type="predicted"/>
<dbReference type="InterPro" id="IPR046249">
    <property type="entry name" value="DUF6282"/>
</dbReference>
<reference evidence="1 2" key="1">
    <citation type="submission" date="2020-08" db="EMBL/GenBank/DDBJ databases">
        <title>The Agave Microbiome: Exploring the role of microbial communities in plant adaptations to desert environments.</title>
        <authorList>
            <person name="Partida-Martinez L.P."/>
        </authorList>
    </citation>
    <scope>NUCLEOTIDE SEQUENCE [LARGE SCALE GENOMIC DNA]</scope>
    <source>
        <strain evidence="1 2">AS3.12</strain>
    </source>
</reference>
<dbReference type="SUPFAM" id="SSF89550">
    <property type="entry name" value="PHP domain-like"/>
    <property type="match status" value="1"/>
</dbReference>
<evidence type="ECO:0000313" key="1">
    <source>
        <dbReference type="EMBL" id="MBB6510851.1"/>
    </source>
</evidence>
<dbReference type="AlphaFoldDB" id="A0A7X0JQ78"/>
<accession>A0A7X0JQ78</accession>
<comment type="caution">
    <text evidence="1">The sequence shown here is derived from an EMBL/GenBank/DDBJ whole genome shotgun (WGS) entry which is preliminary data.</text>
</comment>
<organism evidence="1 2">
    <name type="scientific">Rhizobium soli</name>
    <dbReference type="NCBI Taxonomy" id="424798"/>
    <lineage>
        <taxon>Bacteria</taxon>
        <taxon>Pseudomonadati</taxon>
        <taxon>Pseudomonadota</taxon>
        <taxon>Alphaproteobacteria</taxon>
        <taxon>Hyphomicrobiales</taxon>
        <taxon>Rhizobiaceae</taxon>
        <taxon>Rhizobium/Agrobacterium group</taxon>
        <taxon>Rhizobium</taxon>
    </lineage>
</organism>
<name>A0A7X0JQ78_9HYPH</name>